<keyword evidence="1" id="KW-0472">Membrane</keyword>
<organism evidence="2">
    <name type="scientific">marine metagenome</name>
    <dbReference type="NCBI Taxonomy" id="408172"/>
    <lineage>
        <taxon>unclassified sequences</taxon>
        <taxon>metagenomes</taxon>
        <taxon>ecological metagenomes</taxon>
    </lineage>
</organism>
<accession>A0A381UJ57</accession>
<feature type="transmembrane region" description="Helical" evidence="1">
    <location>
        <begin position="7"/>
        <end position="29"/>
    </location>
</feature>
<evidence type="ECO:0000256" key="1">
    <source>
        <dbReference type="SAM" id="Phobius"/>
    </source>
</evidence>
<dbReference type="AlphaFoldDB" id="A0A381UJ57"/>
<proteinExistence type="predicted"/>
<dbReference type="EMBL" id="UINC01006544">
    <property type="protein sequence ID" value="SVA28170.1"/>
    <property type="molecule type" value="Genomic_DNA"/>
</dbReference>
<gene>
    <name evidence="2" type="ORF">METZ01_LOCUS81024</name>
</gene>
<dbReference type="PANTHER" id="PTHR30093">
    <property type="entry name" value="GENERAL SECRETION PATHWAY PROTEIN G"/>
    <property type="match status" value="1"/>
</dbReference>
<dbReference type="InterPro" id="IPR045584">
    <property type="entry name" value="Pilin-like"/>
</dbReference>
<reference evidence="2" key="1">
    <citation type="submission" date="2018-05" db="EMBL/GenBank/DDBJ databases">
        <authorList>
            <person name="Lanie J.A."/>
            <person name="Ng W.-L."/>
            <person name="Kazmierczak K.M."/>
            <person name="Andrzejewski T.M."/>
            <person name="Davidsen T.M."/>
            <person name="Wayne K.J."/>
            <person name="Tettelin H."/>
            <person name="Glass J.I."/>
            <person name="Rusch D."/>
            <person name="Podicherti R."/>
            <person name="Tsui H.-C.T."/>
            <person name="Winkler M.E."/>
        </authorList>
    </citation>
    <scope>NUCLEOTIDE SEQUENCE</scope>
</reference>
<dbReference type="Pfam" id="PF07963">
    <property type="entry name" value="N_methyl"/>
    <property type="match status" value="1"/>
</dbReference>
<dbReference type="Gene3D" id="3.30.700.10">
    <property type="entry name" value="Glycoprotein, Type 4 Pilin"/>
    <property type="match status" value="1"/>
</dbReference>
<dbReference type="SUPFAM" id="SSF54523">
    <property type="entry name" value="Pili subunits"/>
    <property type="match status" value="1"/>
</dbReference>
<protein>
    <recommendedName>
        <fullName evidence="3">Type II secretion system protein GspG C-terminal domain-containing protein</fullName>
    </recommendedName>
</protein>
<dbReference type="InterPro" id="IPR012902">
    <property type="entry name" value="N_methyl_site"/>
</dbReference>
<evidence type="ECO:0000313" key="2">
    <source>
        <dbReference type="EMBL" id="SVA28170.1"/>
    </source>
</evidence>
<keyword evidence="1" id="KW-1133">Transmembrane helix</keyword>
<name>A0A381UJ57_9ZZZZ</name>
<keyword evidence="1" id="KW-0812">Transmembrane</keyword>
<dbReference type="NCBIfam" id="TIGR02532">
    <property type="entry name" value="IV_pilin_GFxxxE"/>
    <property type="match status" value="1"/>
</dbReference>
<sequence length="262" mass="29146">MKAESRWAFTLIELLVVIAIIAILASMLLPALSSAKLRVKGVKCISNLKQLGLAHKLYTNETGSMLPFESPTRNYVWLDQLSKNYSKVDEIRLCPVAPVDQSKLGSEGTATRAWSNKGVNGRTGKPWAGSYGLNGWTYAGDWPQSWVTQHGMARDLAFRKDSDVRSSSGTPLFCDAMWRNQWPMFKQRAASNLSKGSTENVGFSRITLTRHGGVSPGEGFRPSSKNRMLPGAIDVVFSDGHAELIRLNDLWSLKWHQKYGDR</sequence>
<evidence type="ECO:0008006" key="3">
    <source>
        <dbReference type="Google" id="ProtNLM"/>
    </source>
</evidence>